<organism evidence="7 8">
    <name type="scientific">Paenibacillus woosongensis</name>
    <dbReference type="NCBI Taxonomy" id="307580"/>
    <lineage>
        <taxon>Bacteria</taxon>
        <taxon>Bacillati</taxon>
        <taxon>Bacillota</taxon>
        <taxon>Bacilli</taxon>
        <taxon>Bacillales</taxon>
        <taxon>Paenibacillaceae</taxon>
        <taxon>Paenibacillus</taxon>
    </lineage>
</organism>
<dbReference type="Pfam" id="PF08447">
    <property type="entry name" value="PAS_3"/>
    <property type="match status" value="2"/>
</dbReference>
<dbReference type="Gene3D" id="3.30.70.270">
    <property type="match status" value="1"/>
</dbReference>
<dbReference type="InterPro" id="IPR043128">
    <property type="entry name" value="Rev_trsase/Diguanyl_cyclase"/>
</dbReference>
<keyword evidence="2" id="KW-1133">Transmembrane helix</keyword>
<feature type="domain" description="PAS" evidence="3">
    <location>
        <begin position="371"/>
        <end position="442"/>
    </location>
</feature>
<keyword evidence="2" id="KW-0472">Membrane</keyword>
<dbReference type="SMART" id="SM00091">
    <property type="entry name" value="PAS"/>
    <property type="match status" value="3"/>
</dbReference>
<dbReference type="SUPFAM" id="SSF55073">
    <property type="entry name" value="Nucleotide cyclase"/>
    <property type="match status" value="1"/>
</dbReference>
<dbReference type="SUPFAM" id="SSF55785">
    <property type="entry name" value="PYP-like sensor domain (PAS domain)"/>
    <property type="match status" value="3"/>
</dbReference>
<dbReference type="InterPro" id="IPR035919">
    <property type="entry name" value="EAL_sf"/>
</dbReference>
<dbReference type="PROSITE" id="PS50113">
    <property type="entry name" value="PAC"/>
    <property type="match status" value="2"/>
</dbReference>
<dbReference type="InterPro" id="IPR000160">
    <property type="entry name" value="GGDEF_dom"/>
</dbReference>
<dbReference type="Proteomes" id="UP000447876">
    <property type="component" value="Unassembled WGS sequence"/>
</dbReference>
<dbReference type="PROSITE" id="PS50883">
    <property type="entry name" value="EAL"/>
    <property type="match status" value="1"/>
</dbReference>
<evidence type="ECO:0000256" key="2">
    <source>
        <dbReference type="SAM" id="Phobius"/>
    </source>
</evidence>
<dbReference type="Gene3D" id="3.30.450.20">
    <property type="entry name" value="PAS domain"/>
    <property type="match status" value="3"/>
</dbReference>
<dbReference type="PANTHER" id="PTHR44757:SF2">
    <property type="entry name" value="BIOFILM ARCHITECTURE MAINTENANCE PROTEIN MBAA"/>
    <property type="match status" value="1"/>
</dbReference>
<sequence>MQHKGGARVLGIHMMFLLGITTLGMFCSLVLTVQFRRKMLAERALFHNIFDYGRMCIWTVKLDKTIVRLNSYAERLIGVNGSEIVGRKYDEIAELCSGWQEVIALLNDALANKFVQDKEVMISFESGERLRTFSFRTSAIGEGRSSAESGCIVLIGMDIHEHRMSQDKLQSSYQELEATYGTLTATQKEMQRQFDELVSNQEKLRVSEERFRLATRGSGAVIWDIDPAVGVYFVSDRFYDLLGYDRSDIELTVQGLKKVIHPDDWADTERARQACLNGYTPVYESEYRIRRKDGVYLWMQARGITRRNGDGQVVRFAGSMINITERKRYELKLEESCRELKAACEELKNTQKQLLENYEKLVENQDMLSRNEEQHRLVIEASNAGIWEMDLLRNKRFYSARWFELLGYTKEDHVSSDILDNLIHPDDQETVQKAMDAATKGETELFECRYRLRVKSGEYRWFLGRGKALFDRRGRAYRMAGTHEDIHELKLSQEKLHQLAYYDTLSGLPNRLYLLKELEGYFASSEERAAVFFVDTDNFKYVNDTMGHKFGDQLLIETSRRLSVMVGQQAMLFRLGGDEFVVFMRSIRDEAEAIAAAERVIAGFKEPFRINGTDLQVSVSVGVSFYPKDGRTMEEILRNADVAMYNAKEAGKGKYVLFDPAYLRTFNERIQLETQLRYGIENKEFILHYQPKISLRTGRIMGFEALIRWNSPALGMLAPLAFIRIAEDSRLIVPIGEWVLAESCRFAAQLQEEGYGQLRISVNISIVQLMQEDFVDMVLRILRNTGLPPEYLELEITESVSVGMVAPDILIAKLGRLQTAGVHLALDDFGTGYISLSYLQQLPLTTLKVSRSFIAQITDQGDERSLARAMVLIGRRMGLNVVAEGVETVKQLEHAKQSKYDLIQGFYISRPLPEEEALSLIRSNKVYNMC</sequence>
<feature type="domain" description="EAL" evidence="5">
    <location>
        <begin position="669"/>
        <end position="925"/>
    </location>
</feature>
<feature type="coiled-coil region" evidence="1">
    <location>
        <begin position="326"/>
        <end position="371"/>
    </location>
</feature>
<gene>
    <name evidence="7" type="ORF">GNP95_14735</name>
</gene>
<feature type="transmembrane region" description="Helical" evidence="2">
    <location>
        <begin position="12"/>
        <end position="33"/>
    </location>
</feature>
<keyword evidence="1" id="KW-0175">Coiled coil</keyword>
<dbReference type="CDD" id="cd01948">
    <property type="entry name" value="EAL"/>
    <property type="match status" value="1"/>
</dbReference>
<name>A0A7X2Z284_9BACL</name>
<evidence type="ECO:0000313" key="7">
    <source>
        <dbReference type="EMBL" id="MUG46246.1"/>
    </source>
</evidence>
<dbReference type="CDD" id="cd00130">
    <property type="entry name" value="PAS"/>
    <property type="match status" value="2"/>
</dbReference>
<protein>
    <submittedName>
        <fullName evidence="7">EAL domain-containing protein</fullName>
    </submittedName>
</protein>
<dbReference type="SMART" id="SM00267">
    <property type="entry name" value="GGDEF"/>
    <property type="match status" value="1"/>
</dbReference>
<dbReference type="CDD" id="cd01949">
    <property type="entry name" value="GGDEF"/>
    <property type="match status" value="1"/>
</dbReference>
<dbReference type="PANTHER" id="PTHR44757">
    <property type="entry name" value="DIGUANYLATE CYCLASE DGCP"/>
    <property type="match status" value="1"/>
</dbReference>
<keyword evidence="2" id="KW-0812">Transmembrane</keyword>
<dbReference type="InterPro" id="IPR029787">
    <property type="entry name" value="Nucleotide_cyclase"/>
</dbReference>
<dbReference type="SUPFAM" id="SSF141868">
    <property type="entry name" value="EAL domain-like"/>
    <property type="match status" value="1"/>
</dbReference>
<evidence type="ECO:0000259" key="5">
    <source>
        <dbReference type="PROSITE" id="PS50883"/>
    </source>
</evidence>
<dbReference type="InterPro" id="IPR035965">
    <property type="entry name" value="PAS-like_dom_sf"/>
</dbReference>
<evidence type="ECO:0000259" key="3">
    <source>
        <dbReference type="PROSITE" id="PS50112"/>
    </source>
</evidence>
<comment type="caution">
    <text evidence="7">The sequence shown here is derived from an EMBL/GenBank/DDBJ whole genome shotgun (WGS) entry which is preliminary data.</text>
</comment>
<evidence type="ECO:0000256" key="1">
    <source>
        <dbReference type="SAM" id="Coils"/>
    </source>
</evidence>
<dbReference type="InterPro" id="IPR001610">
    <property type="entry name" value="PAC"/>
</dbReference>
<dbReference type="NCBIfam" id="TIGR00229">
    <property type="entry name" value="sensory_box"/>
    <property type="match status" value="2"/>
</dbReference>
<dbReference type="InterPro" id="IPR013655">
    <property type="entry name" value="PAS_fold_3"/>
</dbReference>
<evidence type="ECO:0000259" key="6">
    <source>
        <dbReference type="PROSITE" id="PS50887"/>
    </source>
</evidence>
<dbReference type="InterPro" id="IPR052155">
    <property type="entry name" value="Biofilm_reg_signaling"/>
</dbReference>
<feature type="domain" description="GGDEF" evidence="6">
    <location>
        <begin position="527"/>
        <end position="660"/>
    </location>
</feature>
<proteinExistence type="predicted"/>
<dbReference type="Pfam" id="PF00990">
    <property type="entry name" value="GGDEF"/>
    <property type="match status" value="1"/>
</dbReference>
<dbReference type="EMBL" id="WNZW01000005">
    <property type="protein sequence ID" value="MUG46246.1"/>
    <property type="molecule type" value="Genomic_DNA"/>
</dbReference>
<reference evidence="7 8" key="1">
    <citation type="submission" date="2019-11" db="EMBL/GenBank/DDBJ databases">
        <title>Draft genome sequences of five Paenibacillus species of dairy origin.</title>
        <authorList>
            <person name="Olajide A.M."/>
            <person name="Chen S."/>
            <person name="Lapointe G."/>
        </authorList>
    </citation>
    <scope>NUCLEOTIDE SEQUENCE [LARGE SCALE GENOMIC DNA]</scope>
    <source>
        <strain evidence="7 8">12CR55</strain>
    </source>
</reference>
<dbReference type="InterPro" id="IPR001633">
    <property type="entry name" value="EAL_dom"/>
</dbReference>
<evidence type="ECO:0000259" key="4">
    <source>
        <dbReference type="PROSITE" id="PS50113"/>
    </source>
</evidence>
<feature type="domain" description="PAC" evidence="4">
    <location>
        <begin position="446"/>
        <end position="498"/>
    </location>
</feature>
<dbReference type="Pfam" id="PF00563">
    <property type="entry name" value="EAL"/>
    <property type="match status" value="1"/>
</dbReference>
<feature type="domain" description="PAC" evidence="4">
    <location>
        <begin position="283"/>
        <end position="335"/>
    </location>
</feature>
<dbReference type="InterPro" id="IPR000014">
    <property type="entry name" value="PAS"/>
</dbReference>
<dbReference type="NCBIfam" id="TIGR00254">
    <property type="entry name" value="GGDEF"/>
    <property type="match status" value="1"/>
</dbReference>
<dbReference type="PROSITE" id="PS50112">
    <property type="entry name" value="PAS"/>
    <property type="match status" value="2"/>
</dbReference>
<dbReference type="InterPro" id="IPR000700">
    <property type="entry name" value="PAS-assoc_C"/>
</dbReference>
<dbReference type="Gene3D" id="3.20.20.450">
    <property type="entry name" value="EAL domain"/>
    <property type="match status" value="1"/>
</dbReference>
<dbReference type="PROSITE" id="PS50887">
    <property type="entry name" value="GGDEF"/>
    <property type="match status" value="1"/>
</dbReference>
<dbReference type="SMART" id="SM00086">
    <property type="entry name" value="PAC"/>
    <property type="match status" value="2"/>
</dbReference>
<dbReference type="OrthoDB" id="9759607at2"/>
<dbReference type="AlphaFoldDB" id="A0A7X2Z284"/>
<evidence type="ECO:0000313" key="8">
    <source>
        <dbReference type="Proteomes" id="UP000447876"/>
    </source>
</evidence>
<feature type="domain" description="PAS" evidence="3">
    <location>
        <begin position="207"/>
        <end position="279"/>
    </location>
</feature>
<accession>A0A7X2Z284</accession>
<dbReference type="SMART" id="SM00052">
    <property type="entry name" value="EAL"/>
    <property type="match status" value="1"/>
</dbReference>
<dbReference type="Pfam" id="PF13426">
    <property type="entry name" value="PAS_9"/>
    <property type="match status" value="1"/>
</dbReference>